<dbReference type="EMBL" id="LN856819">
    <property type="protein sequence ID" value="CDP92504.1"/>
    <property type="molecule type" value="Genomic_DNA"/>
</dbReference>
<gene>
    <name evidence="1" type="primary">Bm5181</name>
    <name evidence="1" type="ORF">BM_Bm5181</name>
</gene>
<protein>
    <submittedName>
        <fullName evidence="1">Bm5181, isoform c</fullName>
    </submittedName>
</protein>
<sequence>MMRCLIHSRNLQDPLVLMGYARHPLVVEYFSNTVGCPESVGRGRIGRTEGSDPCAPICWRVCSVLRVTSVLDVLLVVLVI</sequence>
<proteinExistence type="predicted"/>
<organism evidence="1">
    <name type="scientific">Brugia malayi</name>
    <name type="common">Filarial nematode worm</name>
    <dbReference type="NCBI Taxonomy" id="6279"/>
    <lineage>
        <taxon>Eukaryota</taxon>
        <taxon>Metazoa</taxon>
        <taxon>Ecdysozoa</taxon>
        <taxon>Nematoda</taxon>
        <taxon>Chromadorea</taxon>
        <taxon>Rhabditida</taxon>
        <taxon>Spirurina</taxon>
        <taxon>Spiruromorpha</taxon>
        <taxon>Filarioidea</taxon>
        <taxon>Onchocercidae</taxon>
        <taxon>Brugia</taxon>
    </lineage>
</organism>
<dbReference type="AlphaFoldDB" id="A0A1I9G0K0"/>
<reference evidence="1" key="2">
    <citation type="submission" date="2012-12" db="EMBL/GenBank/DDBJ databases">
        <authorList>
            <consortium name="WormBase Consortium"/>
            <person name="Ghedin E."/>
            <person name="Paulini M."/>
        </authorList>
    </citation>
    <scope>NUCLEOTIDE SEQUENCE</scope>
    <source>
        <strain evidence="1">FR3</strain>
    </source>
</reference>
<evidence type="ECO:0000313" key="1">
    <source>
        <dbReference type="EMBL" id="CDP92504.1"/>
    </source>
</evidence>
<reference evidence="1" key="1">
    <citation type="journal article" date="2007" name="Science">
        <title>Draft genome of the filarial nematode parasite Brugia malayi.</title>
        <authorList>
            <person name="Ghedin E."/>
            <person name="Wang S."/>
            <person name="Spiro D."/>
            <person name="Caler E."/>
            <person name="Zhao Q."/>
            <person name="Crabtree J."/>
            <person name="Allen J.E."/>
            <person name="Delcher A.L."/>
            <person name="Guiliano D.B."/>
            <person name="Miranda-Saavedra D."/>
            <person name="Angiuoli S.V."/>
            <person name="Creasy T."/>
            <person name="Amedeo P."/>
            <person name="Haas B."/>
            <person name="El-Sayed N.M."/>
            <person name="Wortman J.R."/>
            <person name="Feldblyum T."/>
            <person name="Tallon L."/>
            <person name="Schatz M."/>
            <person name="Shumway M."/>
            <person name="Koo H."/>
            <person name="Salzberg S.L."/>
            <person name="Schobel S."/>
            <person name="Pertea M."/>
            <person name="Pop M."/>
            <person name="White O."/>
            <person name="Barton G.J."/>
            <person name="Carlow C.K."/>
            <person name="Crawford M.J."/>
            <person name="Daub J."/>
            <person name="Dimmic M.W."/>
            <person name="Estes C.F."/>
            <person name="Foster J.M."/>
            <person name="Ganatra M."/>
            <person name="Gregory W.F."/>
            <person name="Johnson N.M."/>
            <person name="Jin J."/>
            <person name="Komuniecki R."/>
            <person name="Korf I."/>
            <person name="Kumar S."/>
            <person name="Laney S."/>
            <person name="Li B.W."/>
            <person name="Li W."/>
            <person name="Lindblom T.H."/>
            <person name="Lustigman S."/>
            <person name="Ma D."/>
            <person name="Maina C.V."/>
            <person name="Martin D.M."/>
            <person name="McCarter J.P."/>
            <person name="McReynolds L."/>
            <person name="Mitreva M."/>
            <person name="Nutman T.B."/>
            <person name="Parkinson J."/>
            <person name="Peregrin-Alvarez J.M."/>
            <person name="Poole C."/>
            <person name="Ren Q."/>
            <person name="Saunders L."/>
            <person name="Sluder A.E."/>
            <person name="Smith K."/>
            <person name="Stanke M."/>
            <person name="Unnasch T.R."/>
            <person name="Ware J."/>
            <person name="Wei A.D."/>
            <person name="Weil G."/>
            <person name="Williams D.J."/>
            <person name="Zhang Y."/>
            <person name="Williams S.A."/>
            <person name="Fraser-Liggett C."/>
            <person name="Slatko B."/>
            <person name="Blaxter M.L."/>
            <person name="Scott A.L."/>
        </authorList>
    </citation>
    <scope>NUCLEOTIDE SEQUENCE</scope>
    <source>
        <strain evidence="1">FR3</strain>
    </source>
</reference>
<name>A0A1I9G0K0_BRUMA</name>
<accession>A0A1I9G0K0</accession>